<feature type="compositionally biased region" description="Basic and acidic residues" evidence="1">
    <location>
        <begin position="64"/>
        <end position="90"/>
    </location>
</feature>
<dbReference type="AlphaFoldDB" id="A0A5A7PDX2"/>
<accession>A0A5A7PDX2</accession>
<keyword evidence="3" id="KW-1185">Reference proteome</keyword>
<gene>
    <name evidence="2" type="ORF">STAS_06842</name>
</gene>
<dbReference type="Proteomes" id="UP000325081">
    <property type="component" value="Unassembled WGS sequence"/>
</dbReference>
<evidence type="ECO:0000313" key="2">
    <source>
        <dbReference type="EMBL" id="GER30882.1"/>
    </source>
</evidence>
<feature type="region of interest" description="Disordered" evidence="1">
    <location>
        <begin position="54"/>
        <end position="90"/>
    </location>
</feature>
<sequence>MERPTGRAGGVFEMLVQLSSEDPRRVSTEDNRSTIRSLWEPETYGNSINFDLSSSLESMEADERENRARENEGREEIGEEEKGREKLKVEREKPAEIVAIGGLGAITLHKNKI</sequence>
<reference evidence="3" key="1">
    <citation type="journal article" date="2019" name="Curr. Biol.">
        <title>Genome Sequence of Striga asiatica Provides Insight into the Evolution of Plant Parasitism.</title>
        <authorList>
            <person name="Yoshida S."/>
            <person name="Kim S."/>
            <person name="Wafula E.K."/>
            <person name="Tanskanen J."/>
            <person name="Kim Y.M."/>
            <person name="Honaas L."/>
            <person name="Yang Z."/>
            <person name="Spallek T."/>
            <person name="Conn C.E."/>
            <person name="Ichihashi Y."/>
            <person name="Cheong K."/>
            <person name="Cui S."/>
            <person name="Der J.P."/>
            <person name="Gundlach H."/>
            <person name="Jiao Y."/>
            <person name="Hori C."/>
            <person name="Ishida J.K."/>
            <person name="Kasahara H."/>
            <person name="Kiba T."/>
            <person name="Kim M.S."/>
            <person name="Koo N."/>
            <person name="Laohavisit A."/>
            <person name="Lee Y.H."/>
            <person name="Lumba S."/>
            <person name="McCourt P."/>
            <person name="Mortimer J.C."/>
            <person name="Mutuku J.M."/>
            <person name="Nomura T."/>
            <person name="Sasaki-Sekimoto Y."/>
            <person name="Seto Y."/>
            <person name="Wang Y."/>
            <person name="Wakatake T."/>
            <person name="Sakakibara H."/>
            <person name="Demura T."/>
            <person name="Yamaguchi S."/>
            <person name="Yoneyama K."/>
            <person name="Manabe R.I."/>
            <person name="Nelson D.C."/>
            <person name="Schulman A.H."/>
            <person name="Timko M.P."/>
            <person name="dePamphilis C.W."/>
            <person name="Choi D."/>
            <person name="Shirasu K."/>
        </authorList>
    </citation>
    <scope>NUCLEOTIDE SEQUENCE [LARGE SCALE GENOMIC DNA]</scope>
    <source>
        <strain evidence="3">cv. UVA1</strain>
    </source>
</reference>
<name>A0A5A7PDX2_STRAF</name>
<dbReference type="EMBL" id="BKCP01004405">
    <property type="protein sequence ID" value="GER30882.1"/>
    <property type="molecule type" value="Genomic_DNA"/>
</dbReference>
<proteinExistence type="predicted"/>
<protein>
    <submittedName>
        <fullName evidence="2">Virulence factors putative positive transcription regulator BvgA</fullName>
    </submittedName>
</protein>
<evidence type="ECO:0000313" key="3">
    <source>
        <dbReference type="Proteomes" id="UP000325081"/>
    </source>
</evidence>
<comment type="caution">
    <text evidence="2">The sequence shown here is derived from an EMBL/GenBank/DDBJ whole genome shotgun (WGS) entry which is preliminary data.</text>
</comment>
<evidence type="ECO:0000256" key="1">
    <source>
        <dbReference type="SAM" id="MobiDB-lite"/>
    </source>
</evidence>
<organism evidence="2 3">
    <name type="scientific">Striga asiatica</name>
    <name type="common">Asiatic witchweed</name>
    <name type="synonym">Buchnera asiatica</name>
    <dbReference type="NCBI Taxonomy" id="4170"/>
    <lineage>
        <taxon>Eukaryota</taxon>
        <taxon>Viridiplantae</taxon>
        <taxon>Streptophyta</taxon>
        <taxon>Embryophyta</taxon>
        <taxon>Tracheophyta</taxon>
        <taxon>Spermatophyta</taxon>
        <taxon>Magnoliopsida</taxon>
        <taxon>eudicotyledons</taxon>
        <taxon>Gunneridae</taxon>
        <taxon>Pentapetalae</taxon>
        <taxon>asterids</taxon>
        <taxon>lamiids</taxon>
        <taxon>Lamiales</taxon>
        <taxon>Orobanchaceae</taxon>
        <taxon>Buchnereae</taxon>
        <taxon>Striga</taxon>
    </lineage>
</organism>